<feature type="transmembrane region" description="Helical" evidence="8">
    <location>
        <begin position="261"/>
        <end position="279"/>
    </location>
</feature>
<keyword evidence="7 8" id="KW-0472">Membrane</keyword>
<comment type="similarity">
    <text evidence="2">Belongs to the major facilitator superfamily. TCR/Tet family.</text>
</comment>
<dbReference type="PROSITE" id="PS50850">
    <property type="entry name" value="MFS"/>
    <property type="match status" value="1"/>
</dbReference>
<dbReference type="KEGG" id="hmn:HM131_15025"/>
<dbReference type="Proteomes" id="UP000192527">
    <property type="component" value="Chromosome"/>
</dbReference>
<dbReference type="InterPro" id="IPR050189">
    <property type="entry name" value="MFS_Efflux_Transporters"/>
</dbReference>
<evidence type="ECO:0000256" key="8">
    <source>
        <dbReference type="SAM" id="Phobius"/>
    </source>
</evidence>
<keyword evidence="6 8" id="KW-1133">Transmembrane helix</keyword>
<reference evidence="10 11" key="1">
    <citation type="submission" date="2017-04" db="EMBL/GenBank/DDBJ databases">
        <title>The whole genome sequencing and assembly of Halobacillus mangrovi strain.</title>
        <authorList>
            <person name="Lee S.-J."/>
            <person name="Park M.-K."/>
            <person name="Kim J.-Y."/>
            <person name="Lee Y.-J."/>
            <person name="Yi H."/>
            <person name="Bahn Y.-S."/>
            <person name="Kim J.F."/>
            <person name="Lee D.-W."/>
        </authorList>
    </citation>
    <scope>NUCLEOTIDE SEQUENCE [LARGE SCALE GENOMIC DNA]</scope>
    <source>
        <strain evidence="10 11">KTB 131</strain>
    </source>
</reference>
<protein>
    <submittedName>
        <fullName evidence="10">MFS transporter</fullName>
    </submittedName>
</protein>
<dbReference type="InterPro" id="IPR005829">
    <property type="entry name" value="Sugar_transporter_CS"/>
</dbReference>
<dbReference type="GO" id="GO:0022857">
    <property type="term" value="F:transmembrane transporter activity"/>
    <property type="evidence" value="ECO:0007669"/>
    <property type="project" value="InterPro"/>
</dbReference>
<accession>A0A1W5ZXR5</accession>
<feature type="transmembrane region" description="Helical" evidence="8">
    <location>
        <begin position="377"/>
        <end position="397"/>
    </location>
</feature>
<gene>
    <name evidence="10" type="ORF">HM131_15025</name>
</gene>
<dbReference type="PROSITE" id="PS00217">
    <property type="entry name" value="SUGAR_TRANSPORT_2"/>
    <property type="match status" value="1"/>
</dbReference>
<feature type="transmembrane region" description="Helical" evidence="8">
    <location>
        <begin position="315"/>
        <end position="339"/>
    </location>
</feature>
<evidence type="ECO:0000313" key="10">
    <source>
        <dbReference type="EMBL" id="ARI78082.1"/>
    </source>
</evidence>
<dbReference type="InterPro" id="IPR036259">
    <property type="entry name" value="MFS_trans_sf"/>
</dbReference>
<dbReference type="GO" id="GO:0005886">
    <property type="term" value="C:plasma membrane"/>
    <property type="evidence" value="ECO:0007669"/>
    <property type="project" value="UniProtKB-SubCell"/>
</dbReference>
<evidence type="ECO:0000256" key="7">
    <source>
        <dbReference type="ARBA" id="ARBA00023136"/>
    </source>
</evidence>
<dbReference type="Pfam" id="PF07690">
    <property type="entry name" value="MFS_1"/>
    <property type="match status" value="1"/>
</dbReference>
<keyword evidence="11" id="KW-1185">Reference proteome</keyword>
<evidence type="ECO:0000256" key="5">
    <source>
        <dbReference type="ARBA" id="ARBA00022692"/>
    </source>
</evidence>
<organism evidence="10 11">
    <name type="scientific">Halobacillus mangrovi</name>
    <dbReference type="NCBI Taxonomy" id="402384"/>
    <lineage>
        <taxon>Bacteria</taxon>
        <taxon>Bacillati</taxon>
        <taxon>Bacillota</taxon>
        <taxon>Bacilli</taxon>
        <taxon>Bacillales</taxon>
        <taxon>Bacillaceae</taxon>
        <taxon>Halobacillus</taxon>
    </lineage>
</organism>
<feature type="transmembrane region" description="Helical" evidence="8">
    <location>
        <begin position="291"/>
        <end position="309"/>
    </location>
</feature>
<keyword evidence="5 8" id="KW-0812">Transmembrane</keyword>
<evidence type="ECO:0000256" key="6">
    <source>
        <dbReference type="ARBA" id="ARBA00022989"/>
    </source>
</evidence>
<feature type="transmembrane region" description="Helical" evidence="8">
    <location>
        <begin position="179"/>
        <end position="197"/>
    </location>
</feature>
<evidence type="ECO:0000313" key="11">
    <source>
        <dbReference type="Proteomes" id="UP000192527"/>
    </source>
</evidence>
<evidence type="ECO:0000256" key="4">
    <source>
        <dbReference type="ARBA" id="ARBA00022475"/>
    </source>
</evidence>
<feature type="transmembrane region" description="Helical" evidence="8">
    <location>
        <begin position="155"/>
        <end position="173"/>
    </location>
</feature>
<dbReference type="PRINTS" id="PR01035">
    <property type="entry name" value="TCRTETA"/>
</dbReference>
<evidence type="ECO:0000256" key="1">
    <source>
        <dbReference type="ARBA" id="ARBA00004651"/>
    </source>
</evidence>
<feature type="transmembrane region" description="Helical" evidence="8">
    <location>
        <begin position="351"/>
        <end position="371"/>
    </location>
</feature>
<feature type="domain" description="Major facilitator superfamily (MFS) profile" evidence="9">
    <location>
        <begin position="14"/>
        <end position="404"/>
    </location>
</feature>
<dbReference type="EMBL" id="CP020772">
    <property type="protein sequence ID" value="ARI78082.1"/>
    <property type="molecule type" value="Genomic_DNA"/>
</dbReference>
<dbReference type="RefSeq" id="WP_085030542.1">
    <property type="nucleotide sequence ID" value="NZ_CP020772.1"/>
</dbReference>
<keyword evidence="3" id="KW-0813">Transport</keyword>
<evidence type="ECO:0000256" key="3">
    <source>
        <dbReference type="ARBA" id="ARBA00022448"/>
    </source>
</evidence>
<feature type="transmembrane region" description="Helical" evidence="8">
    <location>
        <begin position="106"/>
        <end position="135"/>
    </location>
</feature>
<dbReference type="Gene3D" id="1.20.1250.20">
    <property type="entry name" value="MFS general substrate transporter like domains"/>
    <property type="match status" value="1"/>
</dbReference>
<keyword evidence="4" id="KW-1003">Cell membrane</keyword>
<proteinExistence type="inferred from homology"/>
<dbReference type="InterPro" id="IPR011701">
    <property type="entry name" value="MFS"/>
</dbReference>
<dbReference type="PANTHER" id="PTHR43124:SF3">
    <property type="entry name" value="CHLORAMPHENICOL EFFLUX PUMP RV0191"/>
    <property type="match status" value="1"/>
</dbReference>
<dbReference type="AlphaFoldDB" id="A0A1W5ZXR5"/>
<sequence>MEHSENEQKVGRWCLVSMASIPLVMTLGNSMLIPVLPIFEKKVDITSFQSSMIITSYSLAAIFLIPVAGYLSDRFGRKIVILPSLILALIGGIIAGFASWKGNDPYTWILIGRILQGIGAAGATPIILPLVGDLYKGNDEKTSSCLGLIETSNTFGKVLSPILGAAFAAFLWFLPFFSISFFSLISIVLVFFFIKVPKKKDEPVKFKAFARKTKDIFKKEGRWIYTVFLVGVYLMFLLFAVLFFLSDILEKIHDIYGVKKGLILAVPLLGLCGASYIAGKKIKDNLKTMKRVLMISLIVISGSVVFVGYTSEKLILLLGVTSLFGIAMGATLPVLDALITEGIEKEERGTISSFYSSARFVGVAFGPPGMSLVMDKFLNISFFIAGGVGLLLLWLVLKFIESSKSEKGQGNTENAFA</sequence>
<comment type="subcellular location">
    <subcellularLocation>
        <location evidence="1">Cell membrane</location>
        <topology evidence="1">Multi-pass membrane protein</topology>
    </subcellularLocation>
</comment>
<feature type="transmembrane region" description="Helical" evidence="8">
    <location>
        <begin position="12"/>
        <end position="39"/>
    </location>
</feature>
<dbReference type="PANTHER" id="PTHR43124">
    <property type="entry name" value="PURINE EFFLUX PUMP PBUE"/>
    <property type="match status" value="1"/>
</dbReference>
<feature type="transmembrane region" description="Helical" evidence="8">
    <location>
        <begin position="223"/>
        <end position="249"/>
    </location>
</feature>
<dbReference type="InterPro" id="IPR020846">
    <property type="entry name" value="MFS_dom"/>
</dbReference>
<evidence type="ECO:0000256" key="2">
    <source>
        <dbReference type="ARBA" id="ARBA00007520"/>
    </source>
</evidence>
<feature type="transmembrane region" description="Helical" evidence="8">
    <location>
        <begin position="51"/>
        <end position="72"/>
    </location>
</feature>
<evidence type="ECO:0000259" key="9">
    <source>
        <dbReference type="PROSITE" id="PS50850"/>
    </source>
</evidence>
<dbReference type="CDD" id="cd17474">
    <property type="entry name" value="MFS_YfmO_like"/>
    <property type="match status" value="1"/>
</dbReference>
<dbReference type="STRING" id="402384.HM131_15025"/>
<name>A0A1W5ZXR5_9BACI</name>
<feature type="transmembrane region" description="Helical" evidence="8">
    <location>
        <begin position="79"/>
        <end position="100"/>
    </location>
</feature>
<dbReference type="InterPro" id="IPR001958">
    <property type="entry name" value="Tet-R_TetA/multi-R_MdtG-like"/>
</dbReference>
<dbReference type="PROSITE" id="PS00216">
    <property type="entry name" value="SUGAR_TRANSPORT_1"/>
    <property type="match status" value="1"/>
</dbReference>
<dbReference type="SUPFAM" id="SSF103473">
    <property type="entry name" value="MFS general substrate transporter"/>
    <property type="match status" value="1"/>
</dbReference>
<dbReference type="OrthoDB" id="2986280at2"/>